<accession>A0A0E9N9P1</accession>
<name>A0A0E9N9P1_SAICN</name>
<protein>
    <submittedName>
        <fullName evidence="1">Uncharacterized protein</fullName>
    </submittedName>
</protein>
<reference evidence="1 2" key="2">
    <citation type="journal article" date="2014" name="J. Gen. Appl. Microbiol.">
        <title>The early diverging ascomycetous budding yeast Saitoella complicata has three histone deacetylases belonging to the Clr6, Hos2, and Rpd3 lineages.</title>
        <authorList>
            <person name="Nishida H."/>
            <person name="Matsumoto T."/>
            <person name="Kondo S."/>
            <person name="Hamamoto M."/>
            <person name="Yoshikawa H."/>
        </authorList>
    </citation>
    <scope>NUCLEOTIDE SEQUENCE [LARGE SCALE GENOMIC DNA]</scope>
    <source>
        <strain evidence="1 2">NRRL Y-17804</strain>
    </source>
</reference>
<comment type="caution">
    <text evidence="1">The sequence shown here is derived from an EMBL/GenBank/DDBJ whole genome shotgun (WGS) entry which is preliminary data.</text>
</comment>
<proteinExistence type="predicted"/>
<reference evidence="1 2" key="1">
    <citation type="journal article" date="2011" name="J. Gen. Appl. Microbiol.">
        <title>Draft genome sequencing of the enigmatic yeast Saitoella complicata.</title>
        <authorList>
            <person name="Nishida H."/>
            <person name="Hamamoto M."/>
            <person name="Sugiyama J."/>
        </authorList>
    </citation>
    <scope>NUCLEOTIDE SEQUENCE [LARGE SCALE GENOMIC DNA]</scope>
    <source>
        <strain evidence="1 2">NRRL Y-17804</strain>
    </source>
</reference>
<sequence length="124" mass="13574">MEPRGGESSLILGARAPASLPMDHDPYTMAHTKHAKCMAATRRDVQRIKYSALTSSLSQQLRPQERFLIHGTRGGGKAQQAQHFADLSRSGSGYGYGYEREAPFVPSDRIATSIFCLVLGDKAH</sequence>
<dbReference type="Proteomes" id="UP000033140">
    <property type="component" value="Unassembled WGS sequence"/>
</dbReference>
<organism evidence="1 2">
    <name type="scientific">Saitoella complicata (strain BCRC 22490 / CBS 7301 / JCM 7358 / NBRC 10748 / NRRL Y-17804)</name>
    <dbReference type="NCBI Taxonomy" id="698492"/>
    <lineage>
        <taxon>Eukaryota</taxon>
        <taxon>Fungi</taxon>
        <taxon>Dikarya</taxon>
        <taxon>Ascomycota</taxon>
        <taxon>Taphrinomycotina</taxon>
        <taxon>Taphrinomycotina incertae sedis</taxon>
        <taxon>Saitoella</taxon>
    </lineage>
</organism>
<gene>
    <name evidence="1" type="ORF">G7K_0834-t1</name>
</gene>
<dbReference type="AlphaFoldDB" id="A0A0E9N9P1"/>
<reference evidence="1 2" key="3">
    <citation type="journal article" date="2015" name="Genome Announc.">
        <title>Draft Genome Sequence of the Archiascomycetous Yeast Saitoella complicata.</title>
        <authorList>
            <person name="Yamauchi K."/>
            <person name="Kondo S."/>
            <person name="Hamamoto M."/>
            <person name="Takahashi Y."/>
            <person name="Ogura Y."/>
            <person name="Hayashi T."/>
            <person name="Nishida H."/>
        </authorList>
    </citation>
    <scope>NUCLEOTIDE SEQUENCE [LARGE SCALE GENOMIC DNA]</scope>
    <source>
        <strain evidence="1 2">NRRL Y-17804</strain>
    </source>
</reference>
<keyword evidence="2" id="KW-1185">Reference proteome</keyword>
<dbReference type="EMBL" id="BACD03000004">
    <property type="protein sequence ID" value="GAO46607.1"/>
    <property type="molecule type" value="Genomic_DNA"/>
</dbReference>
<evidence type="ECO:0000313" key="1">
    <source>
        <dbReference type="EMBL" id="GAO46607.1"/>
    </source>
</evidence>
<evidence type="ECO:0000313" key="2">
    <source>
        <dbReference type="Proteomes" id="UP000033140"/>
    </source>
</evidence>